<sequence>MTSISKQRRLAAAGAGDAQAGGMEDRMHRIGRRAAVLGTASALLASSPAFAQTGRPSALRGKDGWVYGIWDKAVPVDPRQANETRQVLTDTVSLLRQAGIATAFCLVPAKATVYPDFAPEELLAPARGPTRYAEGLQVLRGCGGIAADLAALFARLRREAPAEPLYFKTDSHWTAFAAEAAAAETAKLVAERLTLPKSTRPFTRLGVAVRQPYTRHDLVPLLPPAERSAVAAETQMIRPPLQGGGLIDDDKADVAVIGSSYMNTPYNFAPALSQALARPVSLMWKQLPNSVFDVMREYLEGPSFRKNRPALIVWNFVETNVFLGPNVALQPLRPDQFLARVRGALAA</sequence>
<dbReference type="OrthoDB" id="9760774at2"/>
<proteinExistence type="predicted"/>
<gene>
    <name evidence="9" type="ORF">F1189_24670</name>
</gene>
<keyword evidence="10" id="KW-1185">Reference proteome</keyword>
<evidence type="ECO:0000259" key="8">
    <source>
        <dbReference type="Pfam" id="PF16822"/>
    </source>
</evidence>
<dbReference type="Proteomes" id="UP000325255">
    <property type="component" value="Unassembled WGS sequence"/>
</dbReference>
<evidence type="ECO:0000256" key="5">
    <source>
        <dbReference type="ARBA" id="ARBA00022764"/>
    </source>
</evidence>
<dbReference type="Pfam" id="PF16822">
    <property type="entry name" value="ALGX"/>
    <property type="match status" value="1"/>
</dbReference>
<evidence type="ECO:0000256" key="2">
    <source>
        <dbReference type="ARBA" id="ARBA00005182"/>
    </source>
</evidence>
<keyword evidence="5" id="KW-0574">Periplasm</keyword>
<keyword evidence="6" id="KW-0016">Alginate biosynthesis</keyword>
<evidence type="ECO:0000256" key="7">
    <source>
        <dbReference type="SAM" id="MobiDB-lite"/>
    </source>
</evidence>
<evidence type="ECO:0000256" key="6">
    <source>
        <dbReference type="ARBA" id="ARBA00022841"/>
    </source>
</evidence>
<accession>A0A5M6IPD7</accession>
<keyword evidence="4" id="KW-0732">Signal</keyword>
<feature type="domain" description="AlgX/AlgJ SGNH hydrolase-like" evidence="8">
    <location>
        <begin position="60"/>
        <end position="317"/>
    </location>
</feature>
<evidence type="ECO:0000256" key="4">
    <source>
        <dbReference type="ARBA" id="ARBA00022729"/>
    </source>
</evidence>
<name>A0A5M6IPD7_9PROT</name>
<evidence type="ECO:0000313" key="9">
    <source>
        <dbReference type="EMBL" id="KAA5609325.1"/>
    </source>
</evidence>
<comment type="pathway">
    <text evidence="2">Glycan biosynthesis; alginate biosynthesis.</text>
</comment>
<feature type="compositionally biased region" description="Low complexity" evidence="7">
    <location>
        <begin position="11"/>
        <end position="22"/>
    </location>
</feature>
<dbReference type="GO" id="GO:0042597">
    <property type="term" value="C:periplasmic space"/>
    <property type="evidence" value="ECO:0007669"/>
    <property type="project" value="UniProtKB-SubCell"/>
</dbReference>
<dbReference type="GO" id="GO:0042121">
    <property type="term" value="P:alginic acid biosynthetic process"/>
    <property type="evidence" value="ECO:0007669"/>
    <property type="project" value="UniProtKB-UniPathway"/>
</dbReference>
<evidence type="ECO:0000256" key="3">
    <source>
        <dbReference type="ARBA" id="ARBA00022679"/>
    </source>
</evidence>
<reference evidence="9 10" key="1">
    <citation type="submission" date="2019-09" db="EMBL/GenBank/DDBJ databases">
        <title>Genome sequence of Rhodovastum atsumiense, a diverse member of the Acetobacteraceae family of non-sulfur purple photosynthetic bacteria.</title>
        <authorList>
            <person name="Meyer T."/>
            <person name="Kyndt J."/>
        </authorList>
    </citation>
    <scope>NUCLEOTIDE SEQUENCE [LARGE SCALE GENOMIC DNA]</scope>
    <source>
        <strain evidence="9 10">DSM 21279</strain>
    </source>
</reference>
<organism evidence="9 10">
    <name type="scientific">Rhodovastum atsumiense</name>
    <dbReference type="NCBI Taxonomy" id="504468"/>
    <lineage>
        <taxon>Bacteria</taxon>
        <taxon>Pseudomonadati</taxon>
        <taxon>Pseudomonadota</taxon>
        <taxon>Alphaproteobacteria</taxon>
        <taxon>Acetobacterales</taxon>
        <taxon>Acetobacteraceae</taxon>
        <taxon>Rhodovastum</taxon>
    </lineage>
</organism>
<comment type="caution">
    <text evidence="9">The sequence shown here is derived from an EMBL/GenBank/DDBJ whole genome shotgun (WGS) entry which is preliminary data.</text>
</comment>
<dbReference type="UniPathway" id="UPA00286"/>
<keyword evidence="3" id="KW-0808">Transferase</keyword>
<protein>
    <recommendedName>
        <fullName evidence="8">AlgX/AlgJ SGNH hydrolase-like domain-containing protein</fullName>
    </recommendedName>
</protein>
<dbReference type="AlphaFoldDB" id="A0A5M6IPD7"/>
<feature type="region of interest" description="Disordered" evidence="7">
    <location>
        <begin position="1"/>
        <end position="24"/>
    </location>
</feature>
<dbReference type="EMBL" id="VWPK01000053">
    <property type="protein sequence ID" value="KAA5609325.1"/>
    <property type="molecule type" value="Genomic_DNA"/>
</dbReference>
<comment type="subcellular location">
    <subcellularLocation>
        <location evidence="1">Periplasm</location>
    </subcellularLocation>
</comment>
<dbReference type="InterPro" id="IPR031811">
    <property type="entry name" value="ALGX/ALGJ_SGNH-like"/>
</dbReference>
<dbReference type="GO" id="GO:0016740">
    <property type="term" value="F:transferase activity"/>
    <property type="evidence" value="ECO:0007669"/>
    <property type="project" value="UniProtKB-KW"/>
</dbReference>
<evidence type="ECO:0000313" key="10">
    <source>
        <dbReference type="Proteomes" id="UP000325255"/>
    </source>
</evidence>
<evidence type="ECO:0000256" key="1">
    <source>
        <dbReference type="ARBA" id="ARBA00004418"/>
    </source>
</evidence>